<gene>
    <name evidence="2" type="ORF">CCMP2556_LOCUS12599</name>
</gene>
<dbReference type="EMBL" id="CAXAMN010006147">
    <property type="protein sequence ID" value="CAK9016676.1"/>
    <property type="molecule type" value="Genomic_DNA"/>
</dbReference>
<keyword evidence="3" id="KW-1185">Reference proteome</keyword>
<sequence>MVLDVVFRPELYKTSSARFLYKDMAVPIVLHLLLLWQAHAQTAANQNNQNFQPPGFQNRYYQASGYQGSRVLEHNQTNPPRFNQYVEVLWPAQTVVDETGQIWIVDARYHQVLLMKTTSRYVSWPAFYTEYAGTRGLSGYVDGSRLKARFNAPSGLVISTDPRRPRRIYIADSGNHCIRVVAYESGRIATVAGSPVTKGWRDGPGQEAKFEQPSSLGMDPEGLHLFVLDNFRRIRYIQLYLKKKTVSTLVGGACRAVARWTVYESIVQRRVGCHPDWSATLAGEQVDVYVSGEGIFKCTGHQATCAPRNHPALADRVSTQLLSKAYAQSLLEGIPPEDPYDMPLVLPPASQ</sequence>
<feature type="signal peptide" evidence="1">
    <location>
        <begin position="1"/>
        <end position="40"/>
    </location>
</feature>
<evidence type="ECO:0000313" key="2">
    <source>
        <dbReference type="EMBL" id="CAK9016676.1"/>
    </source>
</evidence>
<dbReference type="SUPFAM" id="SSF101898">
    <property type="entry name" value="NHL repeat"/>
    <property type="match status" value="1"/>
</dbReference>
<keyword evidence="1" id="KW-0732">Signal</keyword>
<comment type="caution">
    <text evidence="2">The sequence shown here is derived from an EMBL/GenBank/DDBJ whole genome shotgun (WGS) entry which is preliminary data.</text>
</comment>
<dbReference type="InterPro" id="IPR011042">
    <property type="entry name" value="6-blade_b-propeller_TolB-like"/>
</dbReference>
<reference evidence="2 3" key="1">
    <citation type="submission" date="2024-02" db="EMBL/GenBank/DDBJ databases">
        <authorList>
            <person name="Chen Y."/>
            <person name="Shah S."/>
            <person name="Dougan E. K."/>
            <person name="Thang M."/>
            <person name="Chan C."/>
        </authorList>
    </citation>
    <scope>NUCLEOTIDE SEQUENCE [LARGE SCALE GENOMIC DNA]</scope>
</reference>
<evidence type="ECO:0008006" key="4">
    <source>
        <dbReference type="Google" id="ProtNLM"/>
    </source>
</evidence>
<organism evidence="2 3">
    <name type="scientific">Durusdinium trenchii</name>
    <dbReference type="NCBI Taxonomy" id="1381693"/>
    <lineage>
        <taxon>Eukaryota</taxon>
        <taxon>Sar</taxon>
        <taxon>Alveolata</taxon>
        <taxon>Dinophyceae</taxon>
        <taxon>Suessiales</taxon>
        <taxon>Symbiodiniaceae</taxon>
        <taxon>Durusdinium</taxon>
    </lineage>
</organism>
<feature type="chain" id="PRO_5045666557" description="Peptidylamidoglycolate lyase" evidence="1">
    <location>
        <begin position="41"/>
        <end position="351"/>
    </location>
</feature>
<evidence type="ECO:0000256" key="1">
    <source>
        <dbReference type="SAM" id="SignalP"/>
    </source>
</evidence>
<name>A0ABP0JQD4_9DINO</name>
<proteinExistence type="predicted"/>
<protein>
    <recommendedName>
        <fullName evidence="4">Peptidylamidoglycolate lyase</fullName>
    </recommendedName>
</protein>
<dbReference type="Gene3D" id="2.120.10.30">
    <property type="entry name" value="TolB, C-terminal domain"/>
    <property type="match status" value="2"/>
</dbReference>
<evidence type="ECO:0000313" key="3">
    <source>
        <dbReference type="Proteomes" id="UP001642484"/>
    </source>
</evidence>
<dbReference type="Proteomes" id="UP001642484">
    <property type="component" value="Unassembled WGS sequence"/>
</dbReference>
<accession>A0ABP0JQD4</accession>
<dbReference type="PANTHER" id="PTHR46388:SF2">
    <property type="entry name" value="NHL REPEAT-CONTAINING PROTEIN 2"/>
    <property type="match status" value="1"/>
</dbReference>
<dbReference type="PANTHER" id="PTHR46388">
    <property type="entry name" value="NHL REPEAT-CONTAINING PROTEIN 2"/>
    <property type="match status" value="1"/>
</dbReference>